<proteinExistence type="predicted"/>
<accession>A0A9Q3IGQ9</accession>
<organism evidence="2 3">
    <name type="scientific">Austropuccinia psidii MF-1</name>
    <dbReference type="NCBI Taxonomy" id="1389203"/>
    <lineage>
        <taxon>Eukaryota</taxon>
        <taxon>Fungi</taxon>
        <taxon>Dikarya</taxon>
        <taxon>Basidiomycota</taxon>
        <taxon>Pucciniomycotina</taxon>
        <taxon>Pucciniomycetes</taxon>
        <taxon>Pucciniales</taxon>
        <taxon>Sphaerophragmiaceae</taxon>
        <taxon>Austropuccinia</taxon>
    </lineage>
</organism>
<dbReference type="EMBL" id="AVOT02045623">
    <property type="protein sequence ID" value="MBW0540953.1"/>
    <property type="molecule type" value="Genomic_DNA"/>
</dbReference>
<gene>
    <name evidence="2" type="ORF">O181_080668</name>
</gene>
<comment type="caution">
    <text evidence="2">The sequence shown here is derived from an EMBL/GenBank/DDBJ whole genome shotgun (WGS) entry which is preliminary data.</text>
</comment>
<sequence length="75" mass="8588">MSPIQIRHLGIPRNQPEERKGLFRSRRSGFRKHGEWKETEGNHAHTPINLPIQQRPQARGVDRHGLGTSVSQGLF</sequence>
<name>A0A9Q3IGQ9_9BASI</name>
<evidence type="ECO:0000313" key="2">
    <source>
        <dbReference type="EMBL" id="MBW0540953.1"/>
    </source>
</evidence>
<evidence type="ECO:0000256" key="1">
    <source>
        <dbReference type="SAM" id="MobiDB-lite"/>
    </source>
</evidence>
<reference evidence="2" key="1">
    <citation type="submission" date="2021-03" db="EMBL/GenBank/DDBJ databases">
        <title>Draft genome sequence of rust myrtle Austropuccinia psidii MF-1, a brazilian biotype.</title>
        <authorList>
            <person name="Quecine M.C."/>
            <person name="Pachon D.M.R."/>
            <person name="Bonatelli M.L."/>
            <person name="Correr F.H."/>
            <person name="Franceschini L.M."/>
            <person name="Leite T.F."/>
            <person name="Margarido G.R.A."/>
            <person name="Almeida C.A."/>
            <person name="Ferrarezi J.A."/>
            <person name="Labate C.A."/>
        </authorList>
    </citation>
    <scope>NUCLEOTIDE SEQUENCE</scope>
    <source>
        <strain evidence="2">MF-1</strain>
    </source>
</reference>
<keyword evidence="3" id="KW-1185">Reference proteome</keyword>
<dbReference type="AlphaFoldDB" id="A0A9Q3IGQ9"/>
<feature type="region of interest" description="Disordered" evidence="1">
    <location>
        <begin position="1"/>
        <end position="75"/>
    </location>
</feature>
<feature type="compositionally biased region" description="Basic and acidic residues" evidence="1">
    <location>
        <begin position="32"/>
        <end position="43"/>
    </location>
</feature>
<evidence type="ECO:0000313" key="3">
    <source>
        <dbReference type="Proteomes" id="UP000765509"/>
    </source>
</evidence>
<protein>
    <submittedName>
        <fullName evidence="2">Uncharacterized protein</fullName>
    </submittedName>
</protein>
<feature type="compositionally biased region" description="Basic residues" evidence="1">
    <location>
        <begin position="22"/>
        <end position="31"/>
    </location>
</feature>
<dbReference type="Proteomes" id="UP000765509">
    <property type="component" value="Unassembled WGS sequence"/>
</dbReference>